<proteinExistence type="predicted"/>
<reference evidence="2 3" key="1">
    <citation type="submission" date="2016-09" db="EMBL/GenBank/DDBJ databases">
        <authorList>
            <person name="Capua I."/>
            <person name="De Benedictis P."/>
            <person name="Joannis T."/>
            <person name="Lombin L.H."/>
            <person name="Cattoli G."/>
        </authorList>
    </citation>
    <scope>NUCLEOTIDE SEQUENCE [LARGE SCALE GENOMIC DNA]</scope>
    <source>
        <strain evidence="2 3">UB20</strain>
    </source>
</reference>
<sequence length="153" mass="18025">MYSLNLPKCPLKITEKNGKYYVFDLLRRKNVVLTPEEWVRQHFVNYLLTAKNVPKELMANEVAITLNALSRRCDTVIYDTYLKPLAIIEYKAPSVRISQDVFEQITRYNLVLRVQYLIVSNGMEHYCCHIDYDTNSYHLLKTIPSYTELLIID</sequence>
<feature type="domain" description="Type I restriction enzyme R protein N-terminal" evidence="1">
    <location>
        <begin position="35"/>
        <end position="144"/>
    </location>
</feature>
<dbReference type="Proteomes" id="UP000182057">
    <property type="component" value="Unassembled WGS sequence"/>
</dbReference>
<protein>
    <recommendedName>
        <fullName evidence="1">Type I restriction enzyme R protein N-terminal domain-containing protein</fullName>
    </recommendedName>
</protein>
<dbReference type="EMBL" id="FMMM01000078">
    <property type="protein sequence ID" value="SCQ24235.1"/>
    <property type="molecule type" value="Genomic_DNA"/>
</dbReference>
<dbReference type="AlphaFoldDB" id="A0A1D3UVT5"/>
<evidence type="ECO:0000259" key="1">
    <source>
        <dbReference type="Pfam" id="PF13588"/>
    </source>
</evidence>
<gene>
    <name evidence="2" type="ORF">TFUB20_02380</name>
</gene>
<evidence type="ECO:0000313" key="2">
    <source>
        <dbReference type="EMBL" id="SCQ24235.1"/>
    </source>
</evidence>
<dbReference type="GeneID" id="34759692"/>
<accession>A0A1D3UVT5</accession>
<dbReference type="RefSeq" id="WP_014226015.1">
    <property type="nucleotide sequence ID" value="NZ_CALHNL010000038.1"/>
</dbReference>
<dbReference type="Gene3D" id="3.90.1570.30">
    <property type="match status" value="1"/>
</dbReference>
<organism evidence="2 3">
    <name type="scientific">Tannerella forsythia</name>
    <name type="common">Bacteroides forsythus</name>
    <dbReference type="NCBI Taxonomy" id="28112"/>
    <lineage>
        <taxon>Bacteria</taxon>
        <taxon>Pseudomonadati</taxon>
        <taxon>Bacteroidota</taxon>
        <taxon>Bacteroidia</taxon>
        <taxon>Bacteroidales</taxon>
        <taxon>Tannerellaceae</taxon>
        <taxon>Tannerella</taxon>
    </lineage>
</organism>
<evidence type="ECO:0000313" key="3">
    <source>
        <dbReference type="Proteomes" id="UP000182057"/>
    </source>
</evidence>
<name>A0A1D3UVT5_TANFO</name>
<dbReference type="InterPro" id="IPR029464">
    <property type="entry name" value="HSDR_N"/>
</dbReference>
<dbReference type="OrthoDB" id="9790377at2"/>
<dbReference type="OMA" id="EWVRQHC"/>
<dbReference type="Pfam" id="PF13588">
    <property type="entry name" value="HSDR_N_2"/>
    <property type="match status" value="1"/>
</dbReference>